<sequence length="71" mass="7919">MPKKLHTQVLPAVAAVWLQTTEEENYDGPDITYYFDKPDHPPSGPDDSLHNGKSKGQLQQVSQHPNGFFLG</sequence>
<evidence type="ECO:0000256" key="1">
    <source>
        <dbReference type="SAM" id="MobiDB-lite"/>
    </source>
</evidence>
<reference evidence="2 3" key="1">
    <citation type="submission" date="2020-02" db="EMBL/GenBank/DDBJ databases">
        <title>Draft genome sequence of Haematococcus lacustris strain NIES-144.</title>
        <authorList>
            <person name="Morimoto D."/>
            <person name="Nakagawa S."/>
            <person name="Yoshida T."/>
            <person name="Sawayama S."/>
        </authorList>
    </citation>
    <scope>NUCLEOTIDE SEQUENCE [LARGE SCALE GENOMIC DNA]</scope>
    <source>
        <strain evidence="2 3">NIES-144</strain>
    </source>
</reference>
<comment type="caution">
    <text evidence="2">The sequence shown here is derived from an EMBL/GenBank/DDBJ whole genome shotgun (WGS) entry which is preliminary data.</text>
</comment>
<proteinExistence type="predicted"/>
<feature type="compositionally biased region" description="Polar residues" evidence="1">
    <location>
        <begin position="54"/>
        <end position="65"/>
    </location>
</feature>
<dbReference type="Proteomes" id="UP000485058">
    <property type="component" value="Unassembled WGS sequence"/>
</dbReference>
<name>A0A699YVV0_HAELA</name>
<accession>A0A699YVV0</accession>
<keyword evidence="2" id="KW-0378">Hydrolase</keyword>
<protein>
    <submittedName>
        <fullName evidence="2">Gamma-glutamyl hydrolase</fullName>
    </submittedName>
</protein>
<dbReference type="AlphaFoldDB" id="A0A699YVV0"/>
<evidence type="ECO:0000313" key="2">
    <source>
        <dbReference type="EMBL" id="GFH11176.1"/>
    </source>
</evidence>
<dbReference type="GO" id="GO:0016787">
    <property type="term" value="F:hydrolase activity"/>
    <property type="evidence" value="ECO:0007669"/>
    <property type="project" value="UniProtKB-KW"/>
</dbReference>
<evidence type="ECO:0000313" key="3">
    <source>
        <dbReference type="Proteomes" id="UP000485058"/>
    </source>
</evidence>
<keyword evidence="3" id="KW-1185">Reference proteome</keyword>
<feature type="region of interest" description="Disordered" evidence="1">
    <location>
        <begin position="28"/>
        <end position="71"/>
    </location>
</feature>
<organism evidence="2 3">
    <name type="scientific">Haematococcus lacustris</name>
    <name type="common">Green alga</name>
    <name type="synonym">Haematococcus pluvialis</name>
    <dbReference type="NCBI Taxonomy" id="44745"/>
    <lineage>
        <taxon>Eukaryota</taxon>
        <taxon>Viridiplantae</taxon>
        <taxon>Chlorophyta</taxon>
        <taxon>core chlorophytes</taxon>
        <taxon>Chlorophyceae</taxon>
        <taxon>CS clade</taxon>
        <taxon>Chlamydomonadales</taxon>
        <taxon>Haematococcaceae</taxon>
        <taxon>Haematococcus</taxon>
    </lineage>
</organism>
<dbReference type="EMBL" id="BLLF01000381">
    <property type="protein sequence ID" value="GFH11176.1"/>
    <property type="molecule type" value="Genomic_DNA"/>
</dbReference>
<gene>
    <name evidence="2" type="ORF">HaLaN_06635</name>
</gene>